<dbReference type="InterPro" id="IPR051104">
    <property type="entry name" value="FAD_monoxygenase"/>
</dbReference>
<dbReference type="Proteomes" id="UP001175261">
    <property type="component" value="Unassembled WGS sequence"/>
</dbReference>
<organism evidence="6 7">
    <name type="scientific">Sarocladium strictum</name>
    <name type="common">Black bundle disease fungus</name>
    <name type="synonym">Acremonium strictum</name>
    <dbReference type="NCBI Taxonomy" id="5046"/>
    <lineage>
        <taxon>Eukaryota</taxon>
        <taxon>Fungi</taxon>
        <taxon>Dikarya</taxon>
        <taxon>Ascomycota</taxon>
        <taxon>Pezizomycotina</taxon>
        <taxon>Sordariomycetes</taxon>
        <taxon>Hypocreomycetidae</taxon>
        <taxon>Hypocreales</taxon>
        <taxon>Sarocladiaceae</taxon>
        <taxon>Sarocladium</taxon>
    </lineage>
</organism>
<evidence type="ECO:0000313" key="7">
    <source>
        <dbReference type="Proteomes" id="UP001175261"/>
    </source>
</evidence>
<dbReference type="InterPro" id="IPR036188">
    <property type="entry name" value="FAD/NAD-bd_sf"/>
</dbReference>
<dbReference type="PANTHER" id="PTHR46720">
    <property type="entry name" value="HYDROXYLASE, PUTATIVE (AFU_ORTHOLOGUE AFUA_3G01460)-RELATED"/>
    <property type="match status" value="1"/>
</dbReference>
<dbReference type="Pfam" id="PF01494">
    <property type="entry name" value="FAD_binding_3"/>
    <property type="match status" value="1"/>
</dbReference>
<proteinExistence type="predicted"/>
<evidence type="ECO:0000313" key="6">
    <source>
        <dbReference type="EMBL" id="KAK0391276.1"/>
    </source>
</evidence>
<evidence type="ECO:0000256" key="1">
    <source>
        <dbReference type="ARBA" id="ARBA00022630"/>
    </source>
</evidence>
<dbReference type="Gene3D" id="3.50.50.60">
    <property type="entry name" value="FAD/NAD(P)-binding domain"/>
    <property type="match status" value="1"/>
</dbReference>
<evidence type="ECO:0000256" key="3">
    <source>
        <dbReference type="ARBA" id="ARBA00023002"/>
    </source>
</evidence>
<feature type="signal peptide" evidence="4">
    <location>
        <begin position="1"/>
        <end position="24"/>
    </location>
</feature>
<dbReference type="AlphaFoldDB" id="A0AA39LB45"/>
<keyword evidence="2" id="KW-0274">FAD</keyword>
<dbReference type="SUPFAM" id="SSF51905">
    <property type="entry name" value="FAD/NAD(P)-binding domain"/>
    <property type="match status" value="1"/>
</dbReference>
<keyword evidence="1" id="KW-0285">Flavoprotein</keyword>
<dbReference type="EMBL" id="JAPDFR010000001">
    <property type="protein sequence ID" value="KAK0391276.1"/>
    <property type="molecule type" value="Genomic_DNA"/>
</dbReference>
<dbReference type="InterPro" id="IPR002938">
    <property type="entry name" value="FAD-bd"/>
</dbReference>
<reference evidence="6" key="1">
    <citation type="submission" date="2022-10" db="EMBL/GenBank/DDBJ databases">
        <title>Determination and structural analysis of whole genome sequence of Sarocladium strictum F4-1.</title>
        <authorList>
            <person name="Hu L."/>
            <person name="Jiang Y."/>
        </authorList>
    </citation>
    <scope>NUCLEOTIDE SEQUENCE</scope>
    <source>
        <strain evidence="6">F4-1</strain>
    </source>
</reference>
<comment type="caution">
    <text evidence="6">The sequence shown here is derived from an EMBL/GenBank/DDBJ whole genome shotgun (WGS) entry which is preliminary data.</text>
</comment>
<dbReference type="GO" id="GO:0071949">
    <property type="term" value="F:FAD binding"/>
    <property type="evidence" value="ECO:0007669"/>
    <property type="project" value="InterPro"/>
</dbReference>
<feature type="domain" description="FAD-binding" evidence="5">
    <location>
        <begin position="9"/>
        <end position="323"/>
    </location>
</feature>
<evidence type="ECO:0000256" key="2">
    <source>
        <dbReference type="ARBA" id="ARBA00022827"/>
    </source>
</evidence>
<feature type="chain" id="PRO_5041308861" description="FAD-binding domain-containing protein" evidence="4">
    <location>
        <begin position="25"/>
        <end position="405"/>
    </location>
</feature>
<dbReference type="GO" id="GO:0044550">
    <property type="term" value="P:secondary metabolite biosynthetic process"/>
    <property type="evidence" value="ECO:0007669"/>
    <property type="project" value="TreeGrafter"/>
</dbReference>
<gene>
    <name evidence="6" type="ORF">NLU13_0777</name>
</gene>
<evidence type="ECO:0000256" key="4">
    <source>
        <dbReference type="SAM" id="SignalP"/>
    </source>
</evidence>
<keyword evidence="7" id="KW-1185">Reference proteome</keyword>
<dbReference type="PRINTS" id="PR00420">
    <property type="entry name" value="RNGMNOXGNASE"/>
</dbReference>
<protein>
    <recommendedName>
        <fullName evidence="5">FAD-binding domain-containing protein</fullName>
    </recommendedName>
</protein>
<evidence type="ECO:0000259" key="5">
    <source>
        <dbReference type="Pfam" id="PF01494"/>
    </source>
</evidence>
<name>A0AA39LB45_SARSR</name>
<accession>A0AA39LB45</accession>
<dbReference type="PANTHER" id="PTHR46720:SF1">
    <property type="entry name" value="HYDROXYLASE, PUTATIVE (AFU_ORTHOLOGUE AFUA_8G06050)-RELATED"/>
    <property type="match status" value="1"/>
</dbReference>
<dbReference type="GO" id="GO:0016491">
    <property type="term" value="F:oxidoreductase activity"/>
    <property type="evidence" value="ECO:0007669"/>
    <property type="project" value="UniProtKB-KW"/>
</dbReference>
<keyword evidence="4" id="KW-0732">Signal</keyword>
<keyword evidence="3" id="KW-0560">Oxidoreductase</keyword>
<sequence length="405" mass="44681">MATPQNNSIAIIGAGLSGLCLALALHSENIPCEIYESRAEPLSIGGAIMLSPNALKILDDLGIYSRLTPLAYNFDKLYFRTEEDKLLDVFEFGSAEKHGYQGMRIYRFELVRVLLDALADRGIEPKYGKKFIRVINEDVEGGSVTWEFADGSTASAALLVGADGIHARVRTHINADATPVFTKMIGVTAAVPTAQLGLDDMTESGYPLPVIIMNKKHGAFVIAPQKKDASVVLIGKQRIFAEDLDKAGWDEIINNKEWCLDFLRKGSEDYPAIVGRAVSNIPITVLNLWPFYAIPKLPSWSSEAGRLLILGAAAHAIPPTAGQWLQKQQCQGARLVPSTSALKEWQRRRQERVDQILDLNARINKRRMPVPEGNSEDLASEEFDMRWLYDVDFDLMVDGIVAAAA</sequence>